<dbReference type="EMBL" id="JATM01000003">
    <property type="protein sequence ID" value="OOL18299.1"/>
    <property type="molecule type" value="Genomic_DNA"/>
</dbReference>
<dbReference type="Proteomes" id="UP000200980">
    <property type="component" value="Unassembled WGS sequence"/>
</dbReference>
<comment type="caution">
    <text evidence="6">The sequence shown here is derived from an EMBL/GenBank/DDBJ whole genome shotgun (WGS) entry which is preliminary data.</text>
</comment>
<gene>
    <name evidence="6" type="ORF">AL01_05720</name>
</gene>
<feature type="domain" description="Alanine racemase N-terminal" evidence="5">
    <location>
        <begin position="13"/>
        <end position="224"/>
    </location>
</feature>
<dbReference type="Pfam" id="PF01168">
    <property type="entry name" value="Ala_racemase_N"/>
    <property type="match status" value="1"/>
</dbReference>
<dbReference type="SUPFAM" id="SSF51419">
    <property type="entry name" value="PLP-binding barrel"/>
    <property type="match status" value="1"/>
</dbReference>
<keyword evidence="7" id="KW-1185">Reference proteome</keyword>
<dbReference type="FunFam" id="3.20.20.10:FF:000018">
    <property type="entry name" value="Pyridoxal phosphate homeostasis protein"/>
    <property type="match status" value="1"/>
</dbReference>
<dbReference type="PIRSF" id="PIRSF004848">
    <property type="entry name" value="YBL036c_PLPDEIII"/>
    <property type="match status" value="1"/>
</dbReference>
<evidence type="ECO:0000256" key="3">
    <source>
        <dbReference type="PIRSR" id="PIRSR004848-1"/>
    </source>
</evidence>
<evidence type="ECO:0000259" key="5">
    <source>
        <dbReference type="Pfam" id="PF01168"/>
    </source>
</evidence>
<evidence type="ECO:0000256" key="4">
    <source>
        <dbReference type="RuleBase" id="RU004514"/>
    </source>
</evidence>
<comment type="cofactor">
    <cofactor evidence="3">
        <name>pyridoxal 5'-phosphate</name>
        <dbReference type="ChEBI" id="CHEBI:597326"/>
    </cofactor>
</comment>
<proteinExistence type="inferred from homology"/>
<sequence>MMTNHTIAHALKDIQTRINTACQQAGRPADDISLVAVSKFHPQSAVQQALEAGQRVFGENRVQEAAAKFPTLRKDWPDLRLHLIGTLQSNKATEACALADVIESLDRPSLSAALEKAAQKTGRLPDLFVQVNIGDEPQKSGIGTAEADRFIEDALSRFNGHVKGLMAIPPLNESPRPFFQKLAALNRRHGLPALSMGMSSDFEVAIAEGATLVRVGTAIFGERPRA</sequence>
<evidence type="ECO:0000256" key="1">
    <source>
        <dbReference type="ARBA" id="ARBA00022898"/>
    </source>
</evidence>
<accession>A0A1S8GPG6</accession>
<dbReference type="InterPro" id="IPR029066">
    <property type="entry name" value="PLP-binding_barrel"/>
</dbReference>
<dbReference type="InterPro" id="IPR001608">
    <property type="entry name" value="Ala_racemase_N"/>
</dbReference>
<dbReference type="STRING" id="1539051.AL01_05720"/>
<protein>
    <recommendedName>
        <fullName evidence="2">Pyridoxal phosphate homeostasis protein</fullName>
        <shortName evidence="2">PLP homeostasis protein</shortName>
    </recommendedName>
</protein>
<organism evidence="6 7">
    <name type="scientific">Bombella intestini</name>
    <dbReference type="NCBI Taxonomy" id="1539051"/>
    <lineage>
        <taxon>Bacteria</taxon>
        <taxon>Pseudomonadati</taxon>
        <taxon>Pseudomonadota</taxon>
        <taxon>Alphaproteobacteria</taxon>
        <taxon>Acetobacterales</taxon>
        <taxon>Acetobacteraceae</taxon>
        <taxon>Bombella</taxon>
    </lineage>
</organism>
<dbReference type="InterPro" id="IPR011078">
    <property type="entry name" value="PyrdxlP_homeostasis"/>
</dbReference>
<evidence type="ECO:0000313" key="7">
    <source>
        <dbReference type="Proteomes" id="UP000200980"/>
    </source>
</evidence>
<dbReference type="HAMAP" id="MF_02087">
    <property type="entry name" value="PLP_homeostasis"/>
    <property type="match status" value="1"/>
</dbReference>
<dbReference type="PANTHER" id="PTHR10146:SF14">
    <property type="entry name" value="PYRIDOXAL PHOSPHATE HOMEOSTASIS PROTEIN"/>
    <property type="match status" value="1"/>
</dbReference>
<evidence type="ECO:0000313" key="6">
    <source>
        <dbReference type="EMBL" id="OOL18299.1"/>
    </source>
</evidence>
<comment type="similarity">
    <text evidence="2 4">Belongs to the pyridoxal phosphate-binding protein YggS/PROSC family.</text>
</comment>
<dbReference type="PANTHER" id="PTHR10146">
    <property type="entry name" value="PROLINE SYNTHETASE CO-TRANSCRIBED BACTERIAL HOMOLOG PROTEIN"/>
    <property type="match status" value="1"/>
</dbReference>
<dbReference type="NCBIfam" id="TIGR00044">
    <property type="entry name" value="YggS family pyridoxal phosphate-dependent enzyme"/>
    <property type="match status" value="1"/>
</dbReference>
<reference evidence="6 7" key="1">
    <citation type="journal article" date="2016" name="PLoS ONE">
        <title>Whole-Genome Sequence Analysis of Bombella intestini LMG 28161T, a Novel Acetic Acid Bacterium Isolated from the Crop of a Red-Tailed Bumble Bee, Bombus lapidarius.</title>
        <authorList>
            <person name="Li L."/>
            <person name="Illeghems K."/>
            <person name="Van Kerrebroeck S."/>
            <person name="Borremans W."/>
            <person name="Cleenwerck I."/>
            <person name="Smagghe G."/>
            <person name="De Vuyst L."/>
            <person name="Vandamme P."/>
        </authorList>
    </citation>
    <scope>NUCLEOTIDE SEQUENCE [LARGE SCALE GENOMIC DNA]</scope>
    <source>
        <strain evidence="6 7">R-52487</strain>
    </source>
</reference>
<dbReference type="Gene3D" id="3.20.20.10">
    <property type="entry name" value="Alanine racemase"/>
    <property type="match status" value="1"/>
</dbReference>
<dbReference type="AlphaFoldDB" id="A0A1S8GPG6"/>
<name>A0A1S8GPG6_9PROT</name>
<dbReference type="GO" id="GO:0030170">
    <property type="term" value="F:pyridoxal phosphate binding"/>
    <property type="evidence" value="ECO:0007669"/>
    <property type="project" value="UniProtKB-UniRule"/>
</dbReference>
<comment type="function">
    <text evidence="2">Pyridoxal 5'-phosphate (PLP)-binding protein, which is involved in PLP homeostasis.</text>
</comment>
<evidence type="ECO:0000256" key="2">
    <source>
        <dbReference type="HAMAP-Rule" id="MF_02087"/>
    </source>
</evidence>
<keyword evidence="1 2" id="KW-0663">Pyridoxal phosphate</keyword>
<feature type="modified residue" description="N6-(pyridoxal phosphate)lysine" evidence="2 3">
    <location>
        <position position="39"/>
    </location>
</feature>
<dbReference type="CDD" id="cd00635">
    <property type="entry name" value="PLPDE_III_YBL036c_like"/>
    <property type="match status" value="1"/>
</dbReference>